<dbReference type="OrthoDB" id="66881at2759"/>
<dbReference type="Proteomes" id="UP000886595">
    <property type="component" value="Unassembled WGS sequence"/>
</dbReference>
<comment type="caution">
    <text evidence="1">The sequence shown here is derived from an EMBL/GenBank/DDBJ whole genome shotgun (WGS) entry which is preliminary data.</text>
</comment>
<accession>A0A8X7SEF4</accession>
<protein>
    <submittedName>
        <fullName evidence="1">Uncharacterized protein</fullName>
    </submittedName>
</protein>
<organism evidence="1 2">
    <name type="scientific">Brassica carinata</name>
    <name type="common">Ethiopian mustard</name>
    <name type="synonym">Abyssinian cabbage</name>
    <dbReference type="NCBI Taxonomy" id="52824"/>
    <lineage>
        <taxon>Eukaryota</taxon>
        <taxon>Viridiplantae</taxon>
        <taxon>Streptophyta</taxon>
        <taxon>Embryophyta</taxon>
        <taxon>Tracheophyta</taxon>
        <taxon>Spermatophyta</taxon>
        <taxon>Magnoliopsida</taxon>
        <taxon>eudicotyledons</taxon>
        <taxon>Gunneridae</taxon>
        <taxon>Pentapetalae</taxon>
        <taxon>rosids</taxon>
        <taxon>malvids</taxon>
        <taxon>Brassicales</taxon>
        <taxon>Brassicaceae</taxon>
        <taxon>Brassiceae</taxon>
        <taxon>Brassica</taxon>
    </lineage>
</organism>
<sequence>MPHGPDLPTFMPKELFIDYLDAYVTRFDINPRYNQTVKCSTLDVSNNKTNTMTGEIEVYW</sequence>
<name>A0A8X7SEF4_BRACI</name>
<proteinExistence type="predicted"/>
<gene>
    <name evidence="1" type="ORF">Bca52824_033696</name>
</gene>
<dbReference type="AlphaFoldDB" id="A0A8X7SEF4"/>
<reference evidence="1 2" key="1">
    <citation type="submission" date="2020-02" db="EMBL/GenBank/DDBJ databases">
        <authorList>
            <person name="Ma Q."/>
            <person name="Huang Y."/>
            <person name="Song X."/>
            <person name="Pei D."/>
        </authorList>
    </citation>
    <scope>NUCLEOTIDE SEQUENCE [LARGE SCALE GENOMIC DNA]</scope>
    <source>
        <strain evidence="1">Sxm20200214</strain>
        <tissue evidence="1">Leaf</tissue>
    </source>
</reference>
<evidence type="ECO:0000313" key="2">
    <source>
        <dbReference type="Proteomes" id="UP000886595"/>
    </source>
</evidence>
<keyword evidence="2" id="KW-1185">Reference proteome</keyword>
<dbReference type="EMBL" id="JAAMPC010000007">
    <property type="protein sequence ID" value="KAG2305045.1"/>
    <property type="molecule type" value="Genomic_DNA"/>
</dbReference>
<evidence type="ECO:0000313" key="1">
    <source>
        <dbReference type="EMBL" id="KAG2305045.1"/>
    </source>
</evidence>